<evidence type="ECO:0000256" key="2">
    <source>
        <dbReference type="ARBA" id="ARBA00001947"/>
    </source>
</evidence>
<dbReference type="SUPFAM" id="SSF55811">
    <property type="entry name" value="Nudix"/>
    <property type="match status" value="1"/>
</dbReference>
<evidence type="ECO:0000259" key="10">
    <source>
        <dbReference type="PROSITE" id="PS51462"/>
    </source>
</evidence>
<feature type="domain" description="Nudix hydrolase" evidence="10">
    <location>
        <begin position="161"/>
        <end position="285"/>
    </location>
</feature>
<dbReference type="InterPro" id="IPR015376">
    <property type="entry name" value="Znr_NADH_PPase"/>
</dbReference>
<gene>
    <name evidence="11" type="ORF">B5C34_00320</name>
</gene>
<dbReference type="GO" id="GO:0006742">
    <property type="term" value="P:NADP+ catabolic process"/>
    <property type="evidence" value="ECO:0007669"/>
    <property type="project" value="TreeGrafter"/>
</dbReference>
<dbReference type="InterPro" id="IPR015375">
    <property type="entry name" value="NADH_PPase-like_N"/>
</dbReference>
<dbReference type="GO" id="GO:0019677">
    <property type="term" value="P:NAD+ catabolic process"/>
    <property type="evidence" value="ECO:0007669"/>
    <property type="project" value="TreeGrafter"/>
</dbReference>
<evidence type="ECO:0000256" key="7">
    <source>
        <dbReference type="ARBA" id="ARBA00022842"/>
    </source>
</evidence>
<evidence type="ECO:0000256" key="1">
    <source>
        <dbReference type="ARBA" id="ARBA00001946"/>
    </source>
</evidence>
<dbReference type="Pfam" id="PF09296">
    <property type="entry name" value="NUDIX-like"/>
    <property type="match status" value="1"/>
</dbReference>
<accession>A0A219B9U2</accession>
<dbReference type="NCBIfam" id="NF001299">
    <property type="entry name" value="PRK00241.1"/>
    <property type="match status" value="1"/>
</dbReference>
<evidence type="ECO:0000256" key="9">
    <source>
        <dbReference type="ARBA" id="ARBA00023679"/>
    </source>
</evidence>
<organism evidence="11 12">
    <name type="scientific">Pacificimonas flava</name>
    <dbReference type="NCBI Taxonomy" id="1234595"/>
    <lineage>
        <taxon>Bacteria</taxon>
        <taxon>Pseudomonadati</taxon>
        <taxon>Pseudomonadota</taxon>
        <taxon>Alphaproteobacteria</taxon>
        <taxon>Sphingomonadales</taxon>
        <taxon>Sphingosinicellaceae</taxon>
        <taxon>Pacificimonas</taxon>
    </lineage>
</organism>
<evidence type="ECO:0000313" key="12">
    <source>
        <dbReference type="Proteomes" id="UP000198462"/>
    </source>
</evidence>
<dbReference type="InterPro" id="IPR015797">
    <property type="entry name" value="NUDIX_hydrolase-like_dom_sf"/>
</dbReference>
<dbReference type="CDD" id="cd03429">
    <property type="entry name" value="NUDIX_NADH_pyrophosphatase_Nudt13"/>
    <property type="match status" value="1"/>
</dbReference>
<dbReference type="InterPro" id="IPR020084">
    <property type="entry name" value="NUDIX_hydrolase_CS"/>
</dbReference>
<evidence type="ECO:0000256" key="4">
    <source>
        <dbReference type="ARBA" id="ARBA00012381"/>
    </source>
</evidence>
<reference evidence="12" key="1">
    <citation type="submission" date="2017-05" db="EMBL/GenBank/DDBJ databases">
        <authorList>
            <person name="Lin X."/>
        </authorList>
    </citation>
    <scope>NUCLEOTIDE SEQUENCE [LARGE SCALE GENOMIC DNA]</scope>
    <source>
        <strain evidence="12">JLT2012</strain>
    </source>
</reference>
<evidence type="ECO:0000313" key="11">
    <source>
        <dbReference type="EMBL" id="OWV34548.1"/>
    </source>
</evidence>
<sequence>MPSLFDRPFTPASVGLTGHDFDRADELRRDDEALFAARMHPGARWLMMDELSPHLDADGALVWSRRIDLPDGCESVFLGFEDGVPRFAAAGCCDPDEGQKADARGAAMQLPARDGAIVAQARSLLDWHGRHRFCGSCGSSTELAKGGHARVCAGCSMEHFPRTDPVVIMLAVTDTHALVGRQPGFPAGMMSALAGFVEHGESLEEAVRREILEEAGVRTGRVAYVASQPWPFPYSLMMGAFAEAETTDIRVDEDELEEARWVSKADVASALDGEAEFFLPPPFAIAHTLLRTWADS</sequence>
<comment type="cofactor">
    <cofactor evidence="2">
        <name>Zn(2+)</name>
        <dbReference type="ChEBI" id="CHEBI:29105"/>
    </cofactor>
</comment>
<keyword evidence="12" id="KW-1185">Reference proteome</keyword>
<keyword evidence="5" id="KW-0479">Metal-binding</keyword>
<comment type="cofactor">
    <cofactor evidence="1">
        <name>Mg(2+)</name>
        <dbReference type="ChEBI" id="CHEBI:18420"/>
    </cofactor>
</comment>
<evidence type="ECO:0000256" key="8">
    <source>
        <dbReference type="ARBA" id="ARBA00023027"/>
    </source>
</evidence>
<dbReference type="InterPro" id="IPR000086">
    <property type="entry name" value="NUDIX_hydrolase_dom"/>
</dbReference>
<dbReference type="Proteomes" id="UP000198462">
    <property type="component" value="Unassembled WGS sequence"/>
</dbReference>
<dbReference type="PANTHER" id="PTHR42904">
    <property type="entry name" value="NUDIX HYDROLASE, NUDC SUBFAMILY"/>
    <property type="match status" value="1"/>
</dbReference>
<comment type="similarity">
    <text evidence="3">Belongs to the Nudix hydrolase family. NudC subfamily.</text>
</comment>
<comment type="caution">
    <text evidence="11">The sequence shown here is derived from an EMBL/GenBank/DDBJ whole genome shotgun (WGS) entry which is preliminary data.</text>
</comment>
<dbReference type="GO" id="GO:0035529">
    <property type="term" value="F:NADH pyrophosphatase activity"/>
    <property type="evidence" value="ECO:0007669"/>
    <property type="project" value="TreeGrafter"/>
</dbReference>
<dbReference type="AlphaFoldDB" id="A0A219B9U2"/>
<dbReference type="Gene3D" id="3.90.79.10">
    <property type="entry name" value="Nucleoside Triphosphate Pyrophosphohydrolase"/>
    <property type="match status" value="1"/>
</dbReference>
<protein>
    <recommendedName>
        <fullName evidence="4">NAD(+) diphosphatase</fullName>
        <ecNumber evidence="4">3.6.1.22</ecNumber>
    </recommendedName>
</protein>
<name>A0A219B9U2_9SPHN</name>
<comment type="catalytic activity">
    <reaction evidence="9">
        <text>a 5'-end NAD(+)-phospho-ribonucleoside in mRNA + H2O = a 5'-end phospho-adenosine-phospho-ribonucleoside in mRNA + beta-nicotinamide D-ribonucleotide + 2 H(+)</text>
        <dbReference type="Rhea" id="RHEA:60876"/>
        <dbReference type="Rhea" id="RHEA-COMP:15698"/>
        <dbReference type="Rhea" id="RHEA-COMP:15719"/>
        <dbReference type="ChEBI" id="CHEBI:14649"/>
        <dbReference type="ChEBI" id="CHEBI:15377"/>
        <dbReference type="ChEBI" id="CHEBI:15378"/>
        <dbReference type="ChEBI" id="CHEBI:144029"/>
        <dbReference type="ChEBI" id="CHEBI:144051"/>
    </reaction>
    <physiologicalReaction direction="left-to-right" evidence="9">
        <dbReference type="Rhea" id="RHEA:60877"/>
    </physiologicalReaction>
</comment>
<evidence type="ECO:0000256" key="3">
    <source>
        <dbReference type="ARBA" id="ARBA00009595"/>
    </source>
</evidence>
<evidence type="ECO:0000256" key="6">
    <source>
        <dbReference type="ARBA" id="ARBA00022801"/>
    </source>
</evidence>
<dbReference type="InterPro" id="IPR050241">
    <property type="entry name" value="NAD-cap_RNA_hydrolase_NudC"/>
</dbReference>
<dbReference type="OrthoDB" id="9791656at2"/>
<dbReference type="PROSITE" id="PS00893">
    <property type="entry name" value="NUDIX_BOX"/>
    <property type="match status" value="1"/>
</dbReference>
<keyword evidence="6" id="KW-0378">Hydrolase</keyword>
<dbReference type="EC" id="3.6.1.22" evidence="4"/>
<dbReference type="PANTHER" id="PTHR42904:SF6">
    <property type="entry name" value="NAD-CAPPED RNA HYDROLASE NUDT12"/>
    <property type="match status" value="1"/>
</dbReference>
<dbReference type="Pfam" id="PF09297">
    <property type="entry name" value="Zn_ribbon_NUD"/>
    <property type="match status" value="1"/>
</dbReference>
<dbReference type="Pfam" id="PF00293">
    <property type="entry name" value="NUDIX"/>
    <property type="match status" value="1"/>
</dbReference>
<dbReference type="GO" id="GO:0046872">
    <property type="term" value="F:metal ion binding"/>
    <property type="evidence" value="ECO:0007669"/>
    <property type="project" value="UniProtKB-KW"/>
</dbReference>
<dbReference type="Gene3D" id="3.90.79.20">
    <property type="match status" value="1"/>
</dbReference>
<dbReference type="PROSITE" id="PS51462">
    <property type="entry name" value="NUDIX"/>
    <property type="match status" value="1"/>
</dbReference>
<dbReference type="GO" id="GO:0005829">
    <property type="term" value="C:cytosol"/>
    <property type="evidence" value="ECO:0007669"/>
    <property type="project" value="TreeGrafter"/>
</dbReference>
<keyword evidence="8" id="KW-0520">NAD</keyword>
<proteinExistence type="inferred from homology"/>
<dbReference type="InterPro" id="IPR049734">
    <property type="entry name" value="NudC-like_C"/>
</dbReference>
<dbReference type="EMBL" id="NFZT01000001">
    <property type="protein sequence ID" value="OWV34548.1"/>
    <property type="molecule type" value="Genomic_DNA"/>
</dbReference>
<keyword evidence="7" id="KW-0460">Magnesium</keyword>
<evidence type="ECO:0000256" key="5">
    <source>
        <dbReference type="ARBA" id="ARBA00022723"/>
    </source>
</evidence>